<dbReference type="Gene3D" id="1.25.40.10">
    <property type="entry name" value="Tetratricopeptide repeat domain"/>
    <property type="match status" value="1"/>
</dbReference>
<evidence type="ECO:0000313" key="3">
    <source>
        <dbReference type="Proteomes" id="UP000019249"/>
    </source>
</evidence>
<dbReference type="PANTHER" id="PTHR37038:SF13">
    <property type="entry name" value="HTH CRO_C1-TYPE DOMAIN-CONTAINING PROTEIN"/>
    <property type="match status" value="1"/>
</dbReference>
<dbReference type="PANTHER" id="PTHR37038">
    <property type="entry name" value="TRANSCRIPTIONAL REGULATOR-RELATED"/>
    <property type="match status" value="1"/>
</dbReference>
<dbReference type="InterPro" id="IPR019734">
    <property type="entry name" value="TPR_rpt"/>
</dbReference>
<dbReference type="InterPro" id="IPR053163">
    <property type="entry name" value="HTH-type_regulator_Rgg"/>
</dbReference>
<dbReference type="SUPFAM" id="SSF48452">
    <property type="entry name" value="TPR-like"/>
    <property type="match status" value="1"/>
</dbReference>
<feature type="repeat" description="TPR" evidence="1">
    <location>
        <begin position="178"/>
        <end position="211"/>
    </location>
</feature>
<comment type="caution">
    <text evidence="2">The sequence shown here is derived from an EMBL/GenBank/DDBJ whole genome shotgun (WGS) entry which is preliminary data.</text>
</comment>
<dbReference type="Proteomes" id="UP000019249">
    <property type="component" value="Unassembled WGS sequence"/>
</dbReference>
<keyword evidence="3" id="KW-1185">Reference proteome</keyword>
<dbReference type="InterPro" id="IPR011990">
    <property type="entry name" value="TPR-like_helical_dom_sf"/>
</dbReference>
<protein>
    <submittedName>
        <fullName evidence="2">Transcriptional regulator</fullName>
    </submittedName>
</protein>
<sequence length="276" mass="32600">MRQRDFTKLSQGSIARIESDSRNISIDKLLCVLDDFSMSLREFEYIRNGYALTSSDKIFFDFVNAKNSIGMLNDKKLSKEIHLYLKENPSDFIPYCLSVIEDVYTKVTAANSYDIDSPEAVKIWEELDARSGWTYQELFIMSKLFLVFPPEISENIIERIEKEMDNYLEFFEDIHFDATFYMNLGKYYAIKRHYSKAKIYLEKVIPLTEKYRNMVTVENDAYAYLAIVDYMNGNKEAADEVEYCINCYHYMRRPELADDLKSDWESFFKDTYVLNG</sequence>
<evidence type="ECO:0000313" key="2">
    <source>
        <dbReference type="EMBL" id="EUJ25787.1"/>
    </source>
</evidence>
<name>A0ABN0RBS0_9LIST</name>
<keyword evidence="1" id="KW-0802">TPR repeat</keyword>
<dbReference type="PROSITE" id="PS50005">
    <property type="entry name" value="TPR"/>
    <property type="match status" value="1"/>
</dbReference>
<proteinExistence type="predicted"/>
<dbReference type="EMBL" id="AODF01000042">
    <property type="protein sequence ID" value="EUJ25787.1"/>
    <property type="molecule type" value="Genomic_DNA"/>
</dbReference>
<gene>
    <name evidence="2" type="ORF">MFLO_14752</name>
</gene>
<accession>A0ABN0RBS0</accession>
<organism evidence="2 3">
    <name type="scientific">Listeria floridensis FSL S10-1187</name>
    <dbReference type="NCBI Taxonomy" id="1265817"/>
    <lineage>
        <taxon>Bacteria</taxon>
        <taxon>Bacillati</taxon>
        <taxon>Bacillota</taxon>
        <taxon>Bacilli</taxon>
        <taxon>Bacillales</taxon>
        <taxon>Listeriaceae</taxon>
        <taxon>Listeria</taxon>
    </lineage>
</organism>
<evidence type="ECO:0000256" key="1">
    <source>
        <dbReference type="PROSITE-ProRule" id="PRU00339"/>
    </source>
</evidence>
<reference evidence="2 3" key="1">
    <citation type="journal article" date="2014" name="Int. J. Syst. Evol. Microbiol.">
        <title>Listeria floridensis sp. nov., Listeria aquatica sp. nov., Listeria cornellensis sp. nov., Listeria riparia sp. nov. and Listeria grandensis sp. nov., from agricultural and natural environments.</title>
        <authorList>
            <person name="den Bakker H.C."/>
            <person name="Warchocki S."/>
            <person name="Wright E.M."/>
            <person name="Allred A.F."/>
            <person name="Ahlstrom C."/>
            <person name="Manuel C.S."/>
            <person name="Stasiewicz M.J."/>
            <person name="Burrell A."/>
            <person name="Roof S."/>
            <person name="Strawn L."/>
            <person name="Fortes E.D."/>
            <person name="Nightingale K.K."/>
            <person name="Kephart D."/>
            <person name="Wiedmann M."/>
        </authorList>
    </citation>
    <scope>NUCLEOTIDE SEQUENCE [LARGE SCALE GENOMIC DNA]</scope>
    <source>
        <strain evidence="2 3">FSL S10-1187</strain>
    </source>
</reference>